<dbReference type="SUPFAM" id="SSF56784">
    <property type="entry name" value="HAD-like"/>
    <property type="match status" value="1"/>
</dbReference>
<feature type="active site" description="Proton donor" evidence="5">
    <location>
        <position position="27"/>
    </location>
</feature>
<comment type="cofactor">
    <cofactor evidence="1 7">
        <name>Mg(2+)</name>
        <dbReference type="ChEBI" id="CHEBI:18420"/>
    </cofactor>
</comment>
<feature type="binding site" evidence="7">
    <location>
        <position position="213"/>
    </location>
    <ligand>
        <name>Mg(2+)</name>
        <dbReference type="ChEBI" id="CHEBI:18420"/>
    </ligand>
</feature>
<dbReference type="InterPro" id="IPR023214">
    <property type="entry name" value="HAD_sf"/>
</dbReference>
<dbReference type="InterPro" id="IPR016965">
    <property type="entry name" value="Pase_PHOSPHO-typ"/>
</dbReference>
<evidence type="ECO:0000256" key="5">
    <source>
        <dbReference type="PIRSR" id="PIRSR031051-1"/>
    </source>
</evidence>
<proteinExistence type="predicted"/>
<protein>
    <submittedName>
        <fullName evidence="8">Uncharacterized protein</fullName>
    </submittedName>
</protein>
<evidence type="ECO:0000256" key="7">
    <source>
        <dbReference type="PIRSR" id="PIRSR031051-3"/>
    </source>
</evidence>
<feature type="binding site" evidence="6">
    <location>
        <position position="121"/>
    </location>
    <ligand>
        <name>substrate</name>
    </ligand>
</feature>
<dbReference type="Gene3D" id="3.40.50.1000">
    <property type="entry name" value="HAD superfamily/HAD-like"/>
    <property type="match status" value="1"/>
</dbReference>
<dbReference type="PANTHER" id="PTHR20889:SF12">
    <property type="entry name" value="LP01149P"/>
    <property type="match status" value="1"/>
</dbReference>
<dbReference type="NCBIfam" id="TIGR01489">
    <property type="entry name" value="DKMTPPase-SF"/>
    <property type="match status" value="1"/>
</dbReference>
<gene>
    <name evidence="8" type="ORF">PECAL_4P17420</name>
</gene>
<dbReference type="GO" id="GO:0016791">
    <property type="term" value="F:phosphatase activity"/>
    <property type="evidence" value="ECO:0007669"/>
    <property type="project" value="InterPro"/>
</dbReference>
<dbReference type="EMBL" id="CAKKNE010000004">
    <property type="protein sequence ID" value="CAH0374463.1"/>
    <property type="molecule type" value="Genomic_DNA"/>
</dbReference>
<feature type="binding site" evidence="7">
    <location>
        <position position="27"/>
    </location>
    <ligand>
        <name>Mg(2+)</name>
        <dbReference type="ChEBI" id="CHEBI:18420"/>
    </ligand>
</feature>
<keyword evidence="4 7" id="KW-0460">Magnesium</keyword>
<evidence type="ECO:0000256" key="2">
    <source>
        <dbReference type="ARBA" id="ARBA00022723"/>
    </source>
</evidence>
<dbReference type="PANTHER" id="PTHR20889">
    <property type="entry name" value="PHOSPHATASE, ORPHAN 1, 2"/>
    <property type="match status" value="1"/>
</dbReference>
<feature type="binding site" evidence="6">
    <location>
        <position position="36"/>
    </location>
    <ligand>
        <name>substrate</name>
    </ligand>
</feature>
<evidence type="ECO:0000256" key="4">
    <source>
        <dbReference type="ARBA" id="ARBA00022842"/>
    </source>
</evidence>
<evidence type="ECO:0000256" key="1">
    <source>
        <dbReference type="ARBA" id="ARBA00001946"/>
    </source>
</evidence>
<reference evidence="8" key="1">
    <citation type="submission" date="2021-11" db="EMBL/GenBank/DDBJ databases">
        <authorList>
            <consortium name="Genoscope - CEA"/>
            <person name="William W."/>
        </authorList>
    </citation>
    <scope>NUCLEOTIDE SEQUENCE</scope>
</reference>
<dbReference type="InterPro" id="IPR006384">
    <property type="entry name" value="HAD_hydro_PyrdxlP_Pase-like"/>
</dbReference>
<comment type="caution">
    <text evidence="8">The sequence shown here is derived from an EMBL/GenBank/DDBJ whole genome shotgun (WGS) entry which is preliminary data.</text>
</comment>
<keyword evidence="9" id="KW-1185">Reference proteome</keyword>
<feature type="binding site" evidence="7">
    <location>
        <position position="25"/>
    </location>
    <ligand>
        <name>Mg(2+)</name>
        <dbReference type="ChEBI" id="CHEBI:18420"/>
    </ligand>
</feature>
<dbReference type="Pfam" id="PF06888">
    <property type="entry name" value="Put_Phosphatase"/>
    <property type="match status" value="1"/>
</dbReference>
<dbReference type="OrthoDB" id="10267182at2759"/>
<evidence type="ECO:0000313" key="8">
    <source>
        <dbReference type="EMBL" id="CAH0374463.1"/>
    </source>
</evidence>
<sequence length="274" mass="30749">MWLSRCAGASLAADKGEGNVLVVWDFDWSLVNENSDTFVLRELAPALTDEMKQLQAERPAIFGKGKWTALMDHLLTKLGEEHMVSRRQIEHCLEGIPVFVEVVQVVRELAGRGCEQRILSDANSVFIDEVLRAACLQRHFSAVATNLGEWEPYAREDHDDHETHNDDILRVAPYQPRDRPHGCPRCPENLCKGAVLDQWRAELRPRRVVYVGDGSGDFCPCLRLRASDTVCARSGFPLAKKLEAMKDDAKVLDARVAYWEDGAELARALRAAAN</sequence>
<dbReference type="PIRSF" id="PIRSF031051">
    <property type="entry name" value="PyrdxlP_Pase_PHOSPHO2"/>
    <property type="match status" value="1"/>
</dbReference>
<name>A0A8J2SPV4_9STRA</name>
<dbReference type="InterPro" id="IPR036412">
    <property type="entry name" value="HAD-like_sf"/>
</dbReference>
<dbReference type="AlphaFoldDB" id="A0A8J2SPV4"/>
<accession>A0A8J2SPV4</accession>
<dbReference type="NCBIfam" id="TIGR01488">
    <property type="entry name" value="HAD-SF-IB"/>
    <property type="match status" value="1"/>
</dbReference>
<organism evidence="8 9">
    <name type="scientific">Pelagomonas calceolata</name>
    <dbReference type="NCBI Taxonomy" id="35677"/>
    <lineage>
        <taxon>Eukaryota</taxon>
        <taxon>Sar</taxon>
        <taxon>Stramenopiles</taxon>
        <taxon>Ochrophyta</taxon>
        <taxon>Pelagophyceae</taxon>
        <taxon>Pelagomonadales</taxon>
        <taxon>Pelagomonadaceae</taxon>
        <taxon>Pelagomonas</taxon>
    </lineage>
</organism>
<evidence type="ECO:0000256" key="3">
    <source>
        <dbReference type="ARBA" id="ARBA00022801"/>
    </source>
</evidence>
<feature type="active site" description="Nucleophile" evidence="5">
    <location>
        <position position="25"/>
    </location>
</feature>
<keyword evidence="3" id="KW-0378">Hydrolase</keyword>
<keyword evidence="2 7" id="KW-0479">Metal-binding</keyword>
<evidence type="ECO:0000256" key="6">
    <source>
        <dbReference type="PIRSR" id="PIRSR031051-2"/>
    </source>
</evidence>
<dbReference type="GO" id="GO:0046872">
    <property type="term" value="F:metal ion binding"/>
    <property type="evidence" value="ECO:0007669"/>
    <property type="project" value="UniProtKB-KW"/>
</dbReference>
<evidence type="ECO:0000313" key="9">
    <source>
        <dbReference type="Proteomes" id="UP000789595"/>
    </source>
</evidence>
<dbReference type="Proteomes" id="UP000789595">
    <property type="component" value="Unassembled WGS sequence"/>
</dbReference>